<reference evidence="3 4" key="1">
    <citation type="submission" date="2018-06" db="EMBL/GenBank/DDBJ databases">
        <title>Genomic Encyclopedia of Type Strains, Phase III (KMG-III): the genomes of soil and plant-associated and newly described type strains.</title>
        <authorList>
            <person name="Whitman W."/>
        </authorList>
    </citation>
    <scope>NUCLEOTIDE SEQUENCE [LARGE SCALE GENOMIC DNA]</scope>
    <source>
        <strain evidence="3 4">JA737</strain>
    </source>
</reference>
<dbReference type="Pfam" id="PF14358">
    <property type="entry name" value="DUF4405"/>
    <property type="match status" value="1"/>
</dbReference>
<protein>
    <submittedName>
        <fullName evidence="3">Uncharacterized protein DUF4405</fullName>
    </submittedName>
</protein>
<dbReference type="EMBL" id="QJTK01000001">
    <property type="protein sequence ID" value="PYF13206.1"/>
    <property type="molecule type" value="Genomic_DNA"/>
</dbReference>
<keyword evidence="1" id="KW-0812">Transmembrane</keyword>
<dbReference type="AlphaFoldDB" id="A0A318U6K4"/>
<organism evidence="3 4">
    <name type="scientific">Rhodobacter viridis</name>
    <dbReference type="NCBI Taxonomy" id="1054202"/>
    <lineage>
        <taxon>Bacteria</taxon>
        <taxon>Pseudomonadati</taxon>
        <taxon>Pseudomonadota</taxon>
        <taxon>Alphaproteobacteria</taxon>
        <taxon>Rhodobacterales</taxon>
        <taxon>Rhodobacter group</taxon>
        <taxon>Rhodobacter</taxon>
    </lineage>
</organism>
<evidence type="ECO:0000259" key="2">
    <source>
        <dbReference type="Pfam" id="PF14358"/>
    </source>
</evidence>
<evidence type="ECO:0000313" key="3">
    <source>
        <dbReference type="EMBL" id="PYF13206.1"/>
    </source>
</evidence>
<proteinExistence type="predicted"/>
<keyword evidence="4" id="KW-1185">Reference proteome</keyword>
<name>A0A318U6K4_9RHOB</name>
<keyword evidence="1" id="KW-1133">Transmembrane helix</keyword>
<dbReference type="InterPro" id="IPR025517">
    <property type="entry name" value="DUF4405"/>
</dbReference>
<accession>A0A318U6K4</accession>
<dbReference type="RefSeq" id="WP_110804195.1">
    <property type="nucleotide sequence ID" value="NZ_QJTK01000001.1"/>
</dbReference>
<feature type="domain" description="Flavinylation-associated cytochrome" evidence="2">
    <location>
        <begin position="17"/>
        <end position="80"/>
    </location>
</feature>
<gene>
    <name evidence="3" type="ORF">C8J30_101594</name>
</gene>
<dbReference type="Proteomes" id="UP000247727">
    <property type="component" value="Unassembled WGS sequence"/>
</dbReference>
<evidence type="ECO:0000313" key="4">
    <source>
        <dbReference type="Proteomes" id="UP000247727"/>
    </source>
</evidence>
<evidence type="ECO:0000256" key="1">
    <source>
        <dbReference type="SAM" id="Phobius"/>
    </source>
</evidence>
<dbReference type="OrthoDB" id="7865011at2"/>
<feature type="transmembrane region" description="Helical" evidence="1">
    <location>
        <begin position="100"/>
        <end position="116"/>
    </location>
</feature>
<sequence length="138" mass="15332">MTHLASQPFSNRAAAVFLAGFTFLGLAVSGLAVAIAPSGRIAQEIGWRLAFLSRAQWESLHLTLGVFFLFAVGWHIWLHWPVITNLLWQASTRTLSHRREVGLALIAVLLLMTLAVRDLPPASWLTDLSDLFKRGVWS</sequence>
<keyword evidence="1" id="KW-0472">Membrane</keyword>
<comment type="caution">
    <text evidence="3">The sequence shown here is derived from an EMBL/GenBank/DDBJ whole genome shotgun (WGS) entry which is preliminary data.</text>
</comment>
<feature type="transmembrane region" description="Helical" evidence="1">
    <location>
        <begin position="66"/>
        <end position="88"/>
    </location>
</feature>